<gene>
    <name evidence="3" type="primary">IAH1_2</name>
    <name evidence="3" type="ORF">LPJ64_002900</name>
</gene>
<dbReference type="InterPro" id="IPR045136">
    <property type="entry name" value="Iah1-like"/>
</dbReference>
<dbReference type="InterPro" id="IPR036514">
    <property type="entry name" value="SGNH_hydro_sf"/>
</dbReference>
<proteinExistence type="predicted"/>
<dbReference type="PANTHER" id="PTHR14209">
    <property type="entry name" value="ISOAMYL ACETATE-HYDROLYZING ESTERASE 1"/>
    <property type="match status" value="1"/>
</dbReference>
<dbReference type="SUPFAM" id="SSF52266">
    <property type="entry name" value="SGNH hydrolase"/>
    <property type="match status" value="1"/>
</dbReference>
<evidence type="ECO:0000313" key="3">
    <source>
        <dbReference type="EMBL" id="KAJ1645509.1"/>
    </source>
</evidence>
<feature type="domain" description="SGNH hydrolase-type esterase" evidence="2">
    <location>
        <begin position="8"/>
        <end position="227"/>
    </location>
</feature>
<organism evidence="3 4">
    <name type="scientific">Coemansia asiatica</name>
    <dbReference type="NCBI Taxonomy" id="1052880"/>
    <lineage>
        <taxon>Eukaryota</taxon>
        <taxon>Fungi</taxon>
        <taxon>Fungi incertae sedis</taxon>
        <taxon>Zoopagomycota</taxon>
        <taxon>Kickxellomycotina</taxon>
        <taxon>Kickxellomycetes</taxon>
        <taxon>Kickxellales</taxon>
        <taxon>Kickxellaceae</taxon>
        <taxon>Coemansia</taxon>
    </lineage>
</organism>
<protein>
    <submittedName>
        <fullName evidence="3">Isoamyl acetate-hydrolyzing esterase</fullName>
    </submittedName>
</protein>
<dbReference type="Pfam" id="PF13472">
    <property type="entry name" value="Lipase_GDSL_2"/>
    <property type="match status" value="1"/>
</dbReference>
<keyword evidence="1" id="KW-1133">Transmembrane helix</keyword>
<evidence type="ECO:0000313" key="4">
    <source>
        <dbReference type="Proteomes" id="UP001145021"/>
    </source>
</evidence>
<evidence type="ECO:0000259" key="2">
    <source>
        <dbReference type="Pfam" id="PF13472"/>
    </source>
</evidence>
<feature type="transmembrane region" description="Helical" evidence="1">
    <location>
        <begin position="267"/>
        <end position="293"/>
    </location>
</feature>
<dbReference type="Gene3D" id="3.40.50.1110">
    <property type="entry name" value="SGNH hydrolase"/>
    <property type="match status" value="1"/>
</dbReference>
<dbReference type="InterPro" id="IPR013830">
    <property type="entry name" value="SGNH_hydro"/>
</dbReference>
<keyword evidence="1" id="KW-0472">Membrane</keyword>
<feature type="transmembrane region" description="Helical" evidence="1">
    <location>
        <begin position="421"/>
        <end position="439"/>
    </location>
</feature>
<feature type="transmembrane region" description="Helical" evidence="1">
    <location>
        <begin position="389"/>
        <end position="409"/>
    </location>
</feature>
<dbReference type="CDD" id="cd01838">
    <property type="entry name" value="Isoamyl_acetate_hydrolase_like"/>
    <property type="match status" value="1"/>
</dbReference>
<keyword evidence="1" id="KW-0812">Transmembrane</keyword>
<sequence>MYNIVLTFGDSITQFGTNIKFSGWVNHLSQLFERRMDVLNRGFNGYNTDDACNVAHLVLPRTRNMEYPSPDICPSKYQLPNFSPKVELLTICFGSNDSMLVPGNKHVPLKRYTDNLRHLVQQVKDPKSEYYSPDTRIVLITPPPIGDHMYKTFAEKMSTSQKHENKVTRLYADAVRDLAQEMEVKCIDLWTAIENKIKDYNMSAETETNEFDGYDQYLNDGLHLNAKEFRVKEMVLNAGEIAHGATLAVEAAQFVIRHKRVQKKFVSVLKVTVIGMVLAYALIYVLLVLPLFIIRNGNYILATLLQYDATSSTFALLSTRDAVDHFLSTLPLLGLDIMVHVRPNMFEDIFFTMLEEVDPEYAKALKSWPPRKFRWEKVKFAARRLAKRYFMTLVASYLSRLPVVGWMVVPLGALTMMAKFVGYPLSGAIVLATVISPGSRKSTMFIFKSLLAMSDFSRDLMRPYFSHLGAKPKQQIQFYKTNESTVVGFILAYYLFVQLSWIGPAFYILAQAAIAMFISRQTVRPPPYTPGAEWELEKKARIKP</sequence>
<dbReference type="Proteomes" id="UP001145021">
    <property type="component" value="Unassembled WGS sequence"/>
</dbReference>
<dbReference type="EMBL" id="JANBOH010000101">
    <property type="protein sequence ID" value="KAJ1645509.1"/>
    <property type="molecule type" value="Genomic_DNA"/>
</dbReference>
<name>A0A9W8CK30_9FUNG</name>
<accession>A0A9W8CK30</accession>
<dbReference type="PANTHER" id="PTHR14209:SF19">
    <property type="entry name" value="ISOAMYL ACETATE-HYDROLYZING ESTERASE 1 HOMOLOG"/>
    <property type="match status" value="1"/>
</dbReference>
<reference evidence="3" key="1">
    <citation type="submission" date="2022-07" db="EMBL/GenBank/DDBJ databases">
        <title>Phylogenomic reconstructions and comparative analyses of Kickxellomycotina fungi.</title>
        <authorList>
            <person name="Reynolds N.K."/>
            <person name="Stajich J.E."/>
            <person name="Barry K."/>
            <person name="Grigoriev I.V."/>
            <person name="Crous P."/>
            <person name="Smith M.E."/>
        </authorList>
    </citation>
    <scope>NUCLEOTIDE SEQUENCE</scope>
    <source>
        <strain evidence="3">NBRC 105413</strain>
    </source>
</reference>
<comment type="caution">
    <text evidence="3">The sequence shown here is derived from an EMBL/GenBank/DDBJ whole genome shotgun (WGS) entry which is preliminary data.</text>
</comment>
<evidence type="ECO:0000256" key="1">
    <source>
        <dbReference type="SAM" id="Phobius"/>
    </source>
</evidence>
<keyword evidence="4" id="KW-1185">Reference proteome</keyword>
<dbReference type="AlphaFoldDB" id="A0A9W8CK30"/>